<name>A0ABQ1M950_9BACT</name>
<organism evidence="2 3">
    <name type="scientific">Marivirga lumbricoides</name>
    <dbReference type="NCBI Taxonomy" id="1046115"/>
    <lineage>
        <taxon>Bacteria</taxon>
        <taxon>Pseudomonadati</taxon>
        <taxon>Bacteroidota</taxon>
        <taxon>Cytophagia</taxon>
        <taxon>Cytophagales</taxon>
        <taxon>Marivirgaceae</taxon>
        <taxon>Marivirga</taxon>
    </lineage>
</organism>
<accession>A0ABQ1M950</accession>
<keyword evidence="1" id="KW-0732">Signal</keyword>
<gene>
    <name evidence="2" type="ORF">GCM10011506_22660</name>
</gene>
<keyword evidence="3" id="KW-1185">Reference proteome</keyword>
<dbReference type="RefSeq" id="WP_188463421.1">
    <property type="nucleotide sequence ID" value="NZ_BAABHU010000007.1"/>
</dbReference>
<dbReference type="EMBL" id="BMEC01000007">
    <property type="protein sequence ID" value="GGC36729.1"/>
    <property type="molecule type" value="Genomic_DNA"/>
</dbReference>
<evidence type="ECO:0008006" key="4">
    <source>
        <dbReference type="Google" id="ProtNLM"/>
    </source>
</evidence>
<comment type="caution">
    <text evidence="2">The sequence shown here is derived from an EMBL/GenBank/DDBJ whole genome shotgun (WGS) entry which is preliminary data.</text>
</comment>
<sequence length="368" mass="40673">MRKKLLTLFVGLCFASALFAEKTLKSGFVKGNPEIKSINALSFGPEGILFVGDSKNAMVYALDTQDEAVSSDKPDYNIERFDEKIAALMGTTVENITINDIAINPISKNIYVAITHSSGKPALLKLTNNDNFEPVDMTNISYSGQALDKAVAADAKDGRGRSLRMWAISDLNYSDGQVMLTGLSNQEFGSTFRSIPFPFNKNEQMSSLEIYHAAHGRYETDSPVKSFTTTKLDGKDYIVASYTCTPLVVFPTSDLKPGQHVKGRTVAELGNWNTPLDMIIMEKDNESYLLMANSARAVMKIKLSNVADFNGSLTEPVEERSGTAGVDFIALPFVNVQQLEKLDDQRFVMLQRKADGNLTLWTSNDRWL</sequence>
<proteinExistence type="predicted"/>
<reference evidence="3" key="1">
    <citation type="journal article" date="2019" name="Int. J. Syst. Evol. Microbiol.">
        <title>The Global Catalogue of Microorganisms (GCM) 10K type strain sequencing project: providing services to taxonomists for standard genome sequencing and annotation.</title>
        <authorList>
            <consortium name="The Broad Institute Genomics Platform"/>
            <consortium name="The Broad Institute Genome Sequencing Center for Infectious Disease"/>
            <person name="Wu L."/>
            <person name="Ma J."/>
        </authorList>
    </citation>
    <scope>NUCLEOTIDE SEQUENCE [LARGE SCALE GENOMIC DNA]</scope>
    <source>
        <strain evidence="3">CGMCC 1.10832</strain>
    </source>
</reference>
<protein>
    <recommendedName>
        <fullName evidence="4">Phytase-like domain-containing protein</fullName>
    </recommendedName>
</protein>
<evidence type="ECO:0000313" key="3">
    <source>
        <dbReference type="Proteomes" id="UP000636010"/>
    </source>
</evidence>
<feature type="chain" id="PRO_5047167767" description="Phytase-like domain-containing protein" evidence="1">
    <location>
        <begin position="20"/>
        <end position="368"/>
    </location>
</feature>
<feature type="signal peptide" evidence="1">
    <location>
        <begin position="1"/>
        <end position="19"/>
    </location>
</feature>
<dbReference type="SUPFAM" id="SSF63829">
    <property type="entry name" value="Calcium-dependent phosphotriesterase"/>
    <property type="match status" value="1"/>
</dbReference>
<evidence type="ECO:0000313" key="2">
    <source>
        <dbReference type="EMBL" id="GGC36729.1"/>
    </source>
</evidence>
<dbReference type="Proteomes" id="UP000636010">
    <property type="component" value="Unassembled WGS sequence"/>
</dbReference>
<evidence type="ECO:0000256" key="1">
    <source>
        <dbReference type="SAM" id="SignalP"/>
    </source>
</evidence>